<dbReference type="Proteomes" id="UP000051220">
    <property type="component" value="Unassembled WGS sequence"/>
</dbReference>
<dbReference type="GO" id="GO:0004459">
    <property type="term" value="F:L-lactate dehydrogenase (NAD+) activity"/>
    <property type="evidence" value="ECO:0007669"/>
    <property type="project" value="TreeGrafter"/>
</dbReference>
<evidence type="ECO:0000256" key="2">
    <source>
        <dbReference type="ARBA" id="ARBA00022630"/>
    </source>
</evidence>
<keyword evidence="3 7" id="KW-0288">FMN</keyword>
<evidence type="ECO:0000256" key="7">
    <source>
        <dbReference type="PIRSR" id="PIRSR000138-2"/>
    </source>
</evidence>
<feature type="binding site" evidence="7">
    <location>
        <position position="131"/>
    </location>
    <ligand>
        <name>glyoxylate</name>
        <dbReference type="ChEBI" id="CHEBI:36655"/>
    </ligand>
</feature>
<organism evidence="9 10">
    <name type="scientific">Verrucomicrobia subdivision 6 bacterium BACL9 MAG-120924-bin69</name>
    <dbReference type="NCBI Taxonomy" id="1655635"/>
    <lineage>
        <taxon>Bacteria</taxon>
        <taxon>Pseudomonadati</taxon>
        <taxon>Verrucomicrobiota</taxon>
        <taxon>Verrucomicrobiia</taxon>
        <taxon>Verrucomicrobiales</taxon>
        <taxon>Verrucomicrobia subdivision 6</taxon>
    </lineage>
</organism>
<feature type="binding site" evidence="7">
    <location>
        <position position="253"/>
    </location>
    <ligand>
        <name>FMN</name>
        <dbReference type="ChEBI" id="CHEBI:58210"/>
    </ligand>
</feature>
<feature type="binding site" evidence="7">
    <location>
        <position position="26"/>
    </location>
    <ligand>
        <name>glyoxylate</name>
        <dbReference type="ChEBI" id="CHEBI:36655"/>
    </ligand>
</feature>
<feature type="binding site" evidence="7">
    <location>
        <position position="108"/>
    </location>
    <ligand>
        <name>FMN</name>
        <dbReference type="ChEBI" id="CHEBI:58210"/>
    </ligand>
</feature>
<feature type="binding site" evidence="7">
    <location>
        <position position="277"/>
    </location>
    <ligand>
        <name>glyoxylate</name>
        <dbReference type="ChEBI" id="CHEBI:36655"/>
    </ligand>
</feature>
<feature type="binding site" evidence="7">
    <location>
        <begin position="79"/>
        <end position="81"/>
    </location>
    <ligand>
        <name>FMN</name>
        <dbReference type="ChEBI" id="CHEBI:58210"/>
    </ligand>
</feature>
<dbReference type="CDD" id="cd02809">
    <property type="entry name" value="alpha_hydroxyacid_oxid_FMN"/>
    <property type="match status" value="1"/>
</dbReference>
<keyword evidence="2 7" id="KW-0285">Flavoprotein</keyword>
<dbReference type="PROSITE" id="PS51349">
    <property type="entry name" value="FMN_HYDROXY_ACID_DH_2"/>
    <property type="match status" value="1"/>
</dbReference>
<feature type="binding site" evidence="7">
    <location>
        <position position="280"/>
    </location>
    <ligand>
        <name>glyoxylate</name>
        <dbReference type="ChEBI" id="CHEBI:36655"/>
    </ligand>
</feature>
<reference evidence="9 10" key="1">
    <citation type="submission" date="2015-10" db="EMBL/GenBank/DDBJ databases">
        <title>Metagenome-Assembled Genomes uncover a global brackish microbiome.</title>
        <authorList>
            <person name="Hugerth L.W."/>
            <person name="Larsson J."/>
            <person name="Alneberg J."/>
            <person name="Lindh M.V."/>
            <person name="Legrand C."/>
            <person name="Pinhassi J."/>
            <person name="Andersson A.F."/>
        </authorList>
    </citation>
    <scope>NUCLEOTIDE SEQUENCE [LARGE SCALE GENOMIC DNA]</scope>
    <source>
        <strain evidence="9">BACL9 MAG-120924-bin69</strain>
    </source>
</reference>
<evidence type="ECO:0000256" key="5">
    <source>
        <dbReference type="ARBA" id="ARBA00024042"/>
    </source>
</evidence>
<dbReference type="InterPro" id="IPR013785">
    <property type="entry name" value="Aldolase_TIM"/>
</dbReference>
<accession>A0A0R2XD71</accession>
<comment type="cofactor">
    <cofactor evidence="1">
        <name>FMN</name>
        <dbReference type="ChEBI" id="CHEBI:58210"/>
    </cofactor>
</comment>
<dbReference type="Pfam" id="PF01070">
    <property type="entry name" value="FMN_dh"/>
    <property type="match status" value="1"/>
</dbReference>
<proteinExistence type="inferred from homology"/>
<dbReference type="InterPro" id="IPR000262">
    <property type="entry name" value="FMN-dep_DH"/>
</dbReference>
<feature type="domain" description="FMN hydroxy acid dehydrogenase" evidence="8">
    <location>
        <begin position="1"/>
        <end position="381"/>
    </location>
</feature>
<gene>
    <name evidence="9" type="ORF">ABS33_02445</name>
</gene>
<dbReference type="GO" id="GO:0009060">
    <property type="term" value="P:aerobic respiration"/>
    <property type="evidence" value="ECO:0007669"/>
    <property type="project" value="TreeGrafter"/>
</dbReference>
<keyword evidence="4" id="KW-0560">Oxidoreductase</keyword>
<feature type="binding site" evidence="7">
    <location>
        <position position="275"/>
    </location>
    <ligand>
        <name>FMN</name>
        <dbReference type="ChEBI" id="CHEBI:58210"/>
    </ligand>
</feature>
<dbReference type="InterPro" id="IPR037396">
    <property type="entry name" value="FMN_HAD"/>
</dbReference>
<comment type="similarity">
    <text evidence="5">Belongs to the FMN-dependent alpha-hydroxy acid dehydrogenase family.</text>
</comment>
<dbReference type="InterPro" id="IPR008259">
    <property type="entry name" value="FMN_hydac_DH_AS"/>
</dbReference>
<dbReference type="InterPro" id="IPR012133">
    <property type="entry name" value="Alpha-hydoxy_acid_DH_FMN"/>
</dbReference>
<feature type="binding site" evidence="7">
    <location>
        <position position="129"/>
    </location>
    <ligand>
        <name>FMN</name>
        <dbReference type="ChEBI" id="CHEBI:58210"/>
    </ligand>
</feature>
<evidence type="ECO:0000313" key="10">
    <source>
        <dbReference type="Proteomes" id="UP000051220"/>
    </source>
</evidence>
<dbReference type="AlphaFoldDB" id="A0A0R2XD71"/>
<dbReference type="PIRSF" id="PIRSF000138">
    <property type="entry name" value="Al-hdrx_acd_dh"/>
    <property type="match status" value="1"/>
</dbReference>
<feature type="binding site" evidence="7">
    <location>
        <begin position="308"/>
        <end position="312"/>
    </location>
    <ligand>
        <name>FMN</name>
        <dbReference type="ChEBI" id="CHEBI:58210"/>
    </ligand>
</feature>
<dbReference type="Gene3D" id="3.20.20.70">
    <property type="entry name" value="Aldolase class I"/>
    <property type="match status" value="1"/>
</dbReference>
<evidence type="ECO:0000256" key="3">
    <source>
        <dbReference type="ARBA" id="ARBA00022643"/>
    </source>
</evidence>
<feature type="binding site" evidence="7">
    <location>
        <begin position="331"/>
        <end position="332"/>
    </location>
    <ligand>
        <name>FMN</name>
        <dbReference type="ChEBI" id="CHEBI:58210"/>
    </ligand>
</feature>
<dbReference type="PANTHER" id="PTHR10578:SF107">
    <property type="entry name" value="2-HYDROXYACID OXIDASE 1"/>
    <property type="match status" value="1"/>
</dbReference>
<evidence type="ECO:0000313" key="9">
    <source>
        <dbReference type="EMBL" id="KRP34015.1"/>
    </source>
</evidence>
<evidence type="ECO:0000256" key="6">
    <source>
        <dbReference type="PIRSR" id="PIRSR000138-1"/>
    </source>
</evidence>
<protein>
    <submittedName>
        <fullName evidence="9">Lactate dehydrogenase</fullName>
    </submittedName>
</protein>
<sequence length="381" mass="42079">MNSSYPSIDLLAQRAKQRMPGFAYDYLAGGCMAEVNLQKNTSDIRAVELRPSYLRDYQGASLKTTLFGREYAYPYGIAPVGLQSLMWPKSCEILARTAHRHNIPFVLSTVTTASIETIAEITEGDFWFQLYHPAEDSLRDKLLERAAAAGCKTLVLLADTPTFGYRPKEIRNGLSVPPKMSLRNVFQMCTRPEWSFSQLFAGIPQFATLKPYIPPGLSMKHLGLFMNKTFSGRLTAARIRTIRDQWKGNLVVKGMVNPEDAELAISLGADGIIVSNHGGRQLDQGQSTIKATALMAKQFKGRTKIMMDSGIRSGSDIAVALANGAEFTFIGRASMYGVCAMGAKGGDQVVEILQKELQQVMEQLGCEVLENLPQHLVRSER</sequence>
<feature type="active site" description="Proton acceptor" evidence="6">
    <location>
        <position position="277"/>
    </location>
</feature>
<dbReference type="PANTHER" id="PTHR10578">
    <property type="entry name" value="S -2-HYDROXY-ACID OXIDASE-RELATED"/>
    <property type="match status" value="1"/>
</dbReference>
<name>A0A0R2XD71_9BACT</name>
<evidence type="ECO:0000259" key="8">
    <source>
        <dbReference type="PROSITE" id="PS51349"/>
    </source>
</evidence>
<dbReference type="EMBL" id="LIDN01000053">
    <property type="protein sequence ID" value="KRP34015.1"/>
    <property type="molecule type" value="Genomic_DNA"/>
</dbReference>
<evidence type="ECO:0000256" key="1">
    <source>
        <dbReference type="ARBA" id="ARBA00001917"/>
    </source>
</evidence>
<dbReference type="PROSITE" id="PS00557">
    <property type="entry name" value="FMN_HYDROXY_ACID_DH_1"/>
    <property type="match status" value="1"/>
</dbReference>
<evidence type="ECO:0000256" key="4">
    <source>
        <dbReference type="ARBA" id="ARBA00023002"/>
    </source>
</evidence>
<feature type="binding site" evidence="7">
    <location>
        <position position="166"/>
    </location>
    <ligand>
        <name>glyoxylate</name>
        <dbReference type="ChEBI" id="CHEBI:36655"/>
    </ligand>
</feature>
<dbReference type="GO" id="GO:0005886">
    <property type="term" value="C:plasma membrane"/>
    <property type="evidence" value="ECO:0007669"/>
    <property type="project" value="TreeGrafter"/>
</dbReference>
<comment type="caution">
    <text evidence="9">The sequence shown here is derived from an EMBL/GenBank/DDBJ whole genome shotgun (WGS) entry which is preliminary data.</text>
</comment>
<dbReference type="GO" id="GO:0010181">
    <property type="term" value="F:FMN binding"/>
    <property type="evidence" value="ECO:0007669"/>
    <property type="project" value="InterPro"/>
</dbReference>
<dbReference type="SUPFAM" id="SSF51395">
    <property type="entry name" value="FMN-linked oxidoreductases"/>
    <property type="match status" value="1"/>
</dbReference>